<keyword evidence="15" id="KW-1133">Transmembrane helix</keyword>
<dbReference type="Gene3D" id="1.10.510.10">
    <property type="entry name" value="Transferase(Phosphotransferase) domain 1"/>
    <property type="match status" value="1"/>
</dbReference>
<evidence type="ECO:0000313" key="19">
    <source>
        <dbReference type="EnsemblPlants" id="cds.evm.model.08.883"/>
    </source>
</evidence>
<dbReference type="SUPFAM" id="SSF51110">
    <property type="entry name" value="alpha-D-mannose-specific plant lectins"/>
    <property type="match status" value="1"/>
</dbReference>
<evidence type="ECO:0000256" key="7">
    <source>
        <dbReference type="ARBA" id="ARBA00022777"/>
    </source>
</evidence>
<proteinExistence type="inferred from homology"/>
<evidence type="ECO:0000259" key="18">
    <source>
        <dbReference type="PROSITE" id="PS50948"/>
    </source>
</evidence>
<evidence type="ECO:0000256" key="15">
    <source>
        <dbReference type="SAM" id="Phobius"/>
    </source>
</evidence>
<dbReference type="SMART" id="SM00220">
    <property type="entry name" value="S_TKc"/>
    <property type="match status" value="1"/>
</dbReference>
<comment type="catalytic activity">
    <reaction evidence="12 13">
        <text>L-seryl-[protein] + ATP = O-phospho-L-seryl-[protein] + ADP + H(+)</text>
        <dbReference type="Rhea" id="RHEA:17989"/>
        <dbReference type="Rhea" id="RHEA-COMP:9863"/>
        <dbReference type="Rhea" id="RHEA-COMP:11604"/>
        <dbReference type="ChEBI" id="CHEBI:15378"/>
        <dbReference type="ChEBI" id="CHEBI:29999"/>
        <dbReference type="ChEBI" id="CHEBI:30616"/>
        <dbReference type="ChEBI" id="CHEBI:83421"/>
        <dbReference type="ChEBI" id="CHEBI:456216"/>
        <dbReference type="EC" id="2.7.11.1"/>
    </reaction>
</comment>
<evidence type="ECO:0000256" key="4">
    <source>
        <dbReference type="ARBA" id="ARBA00022679"/>
    </source>
</evidence>
<evidence type="ECO:0000256" key="3">
    <source>
        <dbReference type="ARBA" id="ARBA00022527"/>
    </source>
</evidence>
<dbReference type="InterPro" id="IPR011009">
    <property type="entry name" value="Kinase-like_dom_sf"/>
</dbReference>
<feature type="domain" description="Protein kinase" evidence="16">
    <location>
        <begin position="531"/>
        <end position="810"/>
    </location>
</feature>
<dbReference type="InterPro" id="IPR008271">
    <property type="entry name" value="Ser/Thr_kinase_AS"/>
</dbReference>
<dbReference type="PROSITE" id="PS00107">
    <property type="entry name" value="PROTEIN_KINASE_ATP"/>
    <property type="match status" value="1"/>
</dbReference>
<dbReference type="InterPro" id="IPR017441">
    <property type="entry name" value="Protein_kinase_ATP_BS"/>
</dbReference>
<dbReference type="SMART" id="SM00108">
    <property type="entry name" value="B_lectin"/>
    <property type="match status" value="1"/>
</dbReference>
<organism evidence="19 20">
    <name type="scientific">Cannabis sativa</name>
    <name type="common">Hemp</name>
    <name type="synonym">Marijuana</name>
    <dbReference type="NCBI Taxonomy" id="3483"/>
    <lineage>
        <taxon>Eukaryota</taxon>
        <taxon>Viridiplantae</taxon>
        <taxon>Streptophyta</taxon>
        <taxon>Embryophyta</taxon>
        <taxon>Tracheophyta</taxon>
        <taxon>Spermatophyta</taxon>
        <taxon>Magnoliopsida</taxon>
        <taxon>eudicotyledons</taxon>
        <taxon>Gunneridae</taxon>
        <taxon>Pentapetalae</taxon>
        <taxon>rosids</taxon>
        <taxon>fabids</taxon>
        <taxon>Rosales</taxon>
        <taxon>Cannabaceae</taxon>
        <taxon>Cannabis</taxon>
    </lineage>
</organism>
<keyword evidence="7 13" id="KW-0418">Kinase</keyword>
<dbReference type="Pfam" id="PF07714">
    <property type="entry name" value="PK_Tyr_Ser-Thr"/>
    <property type="match status" value="1"/>
</dbReference>
<keyword evidence="9" id="KW-1015">Disulfide bond</keyword>
<dbReference type="GO" id="GO:0005524">
    <property type="term" value="F:ATP binding"/>
    <property type="evidence" value="ECO:0007669"/>
    <property type="project" value="UniProtKB-UniRule"/>
</dbReference>
<dbReference type="EMBL" id="UZAU01000694">
    <property type="status" value="NOT_ANNOTATED_CDS"/>
    <property type="molecule type" value="Genomic_DNA"/>
</dbReference>
<accession>A0A803QCN9</accession>
<evidence type="ECO:0000259" key="17">
    <source>
        <dbReference type="PROSITE" id="PS50927"/>
    </source>
</evidence>
<dbReference type="InterPro" id="IPR001480">
    <property type="entry name" value="Bulb-type_lectin_dom"/>
</dbReference>
<comment type="similarity">
    <text evidence="13">Belongs to the protein kinase superfamily. Ser/Thr protein kinase family.</text>
</comment>
<name>A0A803QCN9_CANSA</name>
<evidence type="ECO:0000256" key="2">
    <source>
        <dbReference type="ARBA" id="ARBA00022475"/>
    </source>
</evidence>
<dbReference type="PIRSF" id="PIRSF000641">
    <property type="entry name" value="SRK"/>
    <property type="match status" value="1"/>
</dbReference>
<feature type="binding site" evidence="14">
    <location>
        <position position="559"/>
    </location>
    <ligand>
        <name>ATP</name>
        <dbReference type="ChEBI" id="CHEBI:30616"/>
    </ligand>
</feature>
<evidence type="ECO:0000256" key="11">
    <source>
        <dbReference type="ARBA" id="ARBA00047899"/>
    </source>
</evidence>
<evidence type="ECO:0000256" key="14">
    <source>
        <dbReference type="PROSITE-ProRule" id="PRU10141"/>
    </source>
</evidence>
<dbReference type="CDD" id="cd00028">
    <property type="entry name" value="B_lectin"/>
    <property type="match status" value="1"/>
</dbReference>
<keyword evidence="20" id="KW-1185">Reference proteome</keyword>
<dbReference type="InterPro" id="IPR000858">
    <property type="entry name" value="S_locus_glycoprot_dom"/>
</dbReference>
<keyword evidence="10" id="KW-0325">Glycoprotein</keyword>
<reference evidence="19" key="2">
    <citation type="submission" date="2021-03" db="UniProtKB">
        <authorList>
            <consortium name="EnsemblPlants"/>
        </authorList>
    </citation>
    <scope>IDENTIFICATION</scope>
</reference>
<evidence type="ECO:0000256" key="13">
    <source>
        <dbReference type="PIRNR" id="PIRNR000641"/>
    </source>
</evidence>
<dbReference type="Pfam" id="PF01453">
    <property type="entry name" value="B_lectin"/>
    <property type="match status" value="1"/>
</dbReference>
<comment type="catalytic activity">
    <reaction evidence="11 13">
        <text>L-threonyl-[protein] + ATP = O-phospho-L-threonyl-[protein] + ADP + H(+)</text>
        <dbReference type="Rhea" id="RHEA:46608"/>
        <dbReference type="Rhea" id="RHEA-COMP:11060"/>
        <dbReference type="Rhea" id="RHEA-COMP:11605"/>
        <dbReference type="ChEBI" id="CHEBI:15378"/>
        <dbReference type="ChEBI" id="CHEBI:30013"/>
        <dbReference type="ChEBI" id="CHEBI:30616"/>
        <dbReference type="ChEBI" id="CHEBI:61977"/>
        <dbReference type="ChEBI" id="CHEBI:456216"/>
        <dbReference type="EC" id="2.7.11.1"/>
    </reaction>
</comment>
<dbReference type="FunFam" id="3.30.200.20:FF:000466">
    <property type="entry name" value="Putative LRR receptor-like serine/threonine-protein kinase"/>
    <property type="match status" value="1"/>
</dbReference>
<dbReference type="Pfam" id="PF00954">
    <property type="entry name" value="S_locus_glycop"/>
    <property type="match status" value="1"/>
</dbReference>
<dbReference type="EnsemblPlants" id="evm.model.08.883">
    <property type="protein sequence ID" value="cds.evm.model.08.883"/>
    <property type="gene ID" value="evm.TU.08.883"/>
</dbReference>
<dbReference type="InterPro" id="IPR003609">
    <property type="entry name" value="Pan_app"/>
</dbReference>
<dbReference type="Gramene" id="evm.model.08.883">
    <property type="protein sequence ID" value="cds.evm.model.08.883"/>
    <property type="gene ID" value="evm.TU.08.883"/>
</dbReference>
<reference evidence="19" key="1">
    <citation type="submission" date="2018-11" db="EMBL/GenBank/DDBJ databases">
        <authorList>
            <person name="Grassa J C."/>
        </authorList>
    </citation>
    <scope>NUCLEOTIDE SEQUENCE [LARGE SCALE GENOMIC DNA]</scope>
</reference>
<evidence type="ECO:0000256" key="9">
    <source>
        <dbReference type="ARBA" id="ARBA00023157"/>
    </source>
</evidence>
<evidence type="ECO:0000256" key="6">
    <source>
        <dbReference type="ARBA" id="ARBA00022741"/>
    </source>
</evidence>
<keyword evidence="6 13" id="KW-0547">Nucleotide-binding</keyword>
<dbReference type="InterPro" id="IPR001245">
    <property type="entry name" value="Ser-Thr/Tyr_kinase_cat_dom"/>
</dbReference>
<dbReference type="GO" id="GO:0048544">
    <property type="term" value="P:recognition of pollen"/>
    <property type="evidence" value="ECO:0007669"/>
    <property type="project" value="InterPro"/>
</dbReference>
<keyword evidence="4 13" id="KW-0808">Transferase</keyword>
<keyword evidence="5" id="KW-0732">Signal</keyword>
<dbReference type="PANTHER" id="PTHR27002:SF1075">
    <property type="entry name" value="RECEPTOR-LIKE SERINE_THREONINE-PROTEIN KINASE"/>
    <property type="match status" value="1"/>
</dbReference>
<dbReference type="InterPro" id="IPR036426">
    <property type="entry name" value="Bulb-type_lectin_dom_sf"/>
</dbReference>
<protein>
    <recommendedName>
        <fullName evidence="13">Receptor-like serine/threonine-protein kinase</fullName>
        <ecNumber evidence="13">2.7.11.1</ecNumber>
    </recommendedName>
</protein>
<sequence length="851" mass="95676">MSKTMVLQKSTNSLPTIQVWLLVLVCLSTLSSINSKITSSIPNKIQKGQILNVSQTIVSASGCFELGFFSPQNTTNLYVGIWLFKKRVFDYCVWIANRDYPLLTSSAILTINHDGNIVISDGKVMYMVTNTSRGQDTYAMLTDSGNLVLKEYNSSEDDHNLVWQSFDSPTHSLLTGMTFMWDSSSLVSWKSEADPSPGNFSLILDSLKKQLVIKERSSDGDSNENEGSMLGMILNKNFQRNLYLGINPQDDSSGQISRLVLDESGQLKLQSCSPETKLCIWIWSRCWYSSCGAYSLCNESAESCSCLPGFKRVDNFTLGDNPISCKRKIELKCSNLNLAADNFFPISTTEFPTGALKIDVGNYSSCQSACLKNCSLIGYAYDEENGCLLWNSGSFFNLRQHSNREHRNIRKVYLRLAAGSEISNLNVISDTHERNGSVEKKKKKIGTTSVHLLIILSVVAVFLLILCRLLTKQRTFGWKAGRNLLHFDVEMSLRNGDSELPELKKRKKGRKRPCKVIFFTFSSVVAATDNFSEAREIGKGGFGLVYKGTLIKGDVVAVKRQMKKSQAGKKQFKTEAHLISRLQHKNLVKLLGCCIERKERILIYEYMPNKSLDFYLFDSTRCSLLTWEVRVRIILGISQGLLYLHQYSRIRIIHGDLKANNILLDEDMNPRISDFGMARILKANQPHRTTEAPGGTLGYMSPEYSQGIVSDKADVYSFGVMVLEILSGKKNTTTFPNSETRSIIAYAWELWTNDRGLEVMDPLLEDQTTAHIDMVLRYIHIALLCVQESAVDRPNISQVAMWLSNSHEDLPQPKQPAFLNSISTVNRNPIQNEPEIISTNFVTLSAIEPRP</sequence>
<feature type="domain" description="Apple" evidence="18">
    <location>
        <begin position="333"/>
        <end position="413"/>
    </location>
</feature>
<dbReference type="PROSITE" id="PS50927">
    <property type="entry name" value="BULB_LECTIN"/>
    <property type="match status" value="1"/>
</dbReference>
<comment type="subcellular location">
    <subcellularLocation>
        <location evidence="1">Cell membrane</location>
        <topology evidence="1">Single-pass type I membrane protein</topology>
    </subcellularLocation>
</comment>
<dbReference type="GO" id="GO:0005886">
    <property type="term" value="C:plasma membrane"/>
    <property type="evidence" value="ECO:0007669"/>
    <property type="project" value="UniProtKB-SubCell"/>
</dbReference>
<dbReference type="PROSITE" id="PS50011">
    <property type="entry name" value="PROTEIN_KINASE_DOM"/>
    <property type="match status" value="1"/>
</dbReference>
<dbReference type="InterPro" id="IPR000719">
    <property type="entry name" value="Prot_kinase_dom"/>
</dbReference>
<keyword evidence="2" id="KW-1003">Cell membrane</keyword>
<evidence type="ECO:0000256" key="5">
    <source>
        <dbReference type="ARBA" id="ARBA00022729"/>
    </source>
</evidence>
<evidence type="ECO:0000256" key="1">
    <source>
        <dbReference type="ARBA" id="ARBA00004251"/>
    </source>
</evidence>
<feature type="domain" description="Bulb-type lectin" evidence="17">
    <location>
        <begin position="42"/>
        <end position="162"/>
    </location>
</feature>
<keyword evidence="8 13" id="KW-0067">ATP-binding</keyword>
<dbReference type="InterPro" id="IPR024171">
    <property type="entry name" value="SRK-like_kinase"/>
</dbReference>
<dbReference type="Pfam" id="PF08276">
    <property type="entry name" value="PAN_2"/>
    <property type="match status" value="1"/>
</dbReference>
<gene>
    <name evidence="19" type="primary">LOC115695113</name>
</gene>
<keyword evidence="15" id="KW-0812">Transmembrane</keyword>
<feature type="transmembrane region" description="Helical" evidence="15">
    <location>
        <begin position="450"/>
        <end position="470"/>
    </location>
</feature>
<dbReference type="AlphaFoldDB" id="A0A803QCN9"/>
<dbReference type="Gene3D" id="2.90.10.10">
    <property type="entry name" value="Bulb-type lectin domain"/>
    <property type="match status" value="1"/>
</dbReference>
<keyword evidence="15" id="KW-0472">Membrane</keyword>
<evidence type="ECO:0000259" key="16">
    <source>
        <dbReference type="PROSITE" id="PS50011"/>
    </source>
</evidence>
<dbReference type="PANTHER" id="PTHR27002">
    <property type="entry name" value="RECEPTOR-LIKE SERINE/THREONINE-PROTEIN KINASE SD1-8"/>
    <property type="match status" value="1"/>
</dbReference>
<dbReference type="PROSITE" id="PS00108">
    <property type="entry name" value="PROTEIN_KINASE_ST"/>
    <property type="match status" value="1"/>
</dbReference>
<dbReference type="SUPFAM" id="SSF56112">
    <property type="entry name" value="Protein kinase-like (PK-like)"/>
    <property type="match status" value="1"/>
</dbReference>
<evidence type="ECO:0000256" key="12">
    <source>
        <dbReference type="ARBA" id="ARBA00048679"/>
    </source>
</evidence>
<dbReference type="Gene3D" id="3.30.200.20">
    <property type="entry name" value="Phosphorylase Kinase, domain 1"/>
    <property type="match status" value="1"/>
</dbReference>
<evidence type="ECO:0000313" key="20">
    <source>
        <dbReference type="Proteomes" id="UP000596661"/>
    </source>
</evidence>
<dbReference type="GO" id="GO:0004674">
    <property type="term" value="F:protein serine/threonine kinase activity"/>
    <property type="evidence" value="ECO:0007669"/>
    <property type="project" value="UniProtKB-KW"/>
</dbReference>
<dbReference type="OMA" id="SICNPKA"/>
<evidence type="ECO:0000256" key="8">
    <source>
        <dbReference type="ARBA" id="ARBA00022840"/>
    </source>
</evidence>
<keyword evidence="3 13" id="KW-0723">Serine/threonine-protein kinase</keyword>
<dbReference type="PROSITE" id="PS50948">
    <property type="entry name" value="PAN"/>
    <property type="match status" value="1"/>
</dbReference>
<dbReference type="FunFam" id="1.10.510.10:FF:000060">
    <property type="entry name" value="G-type lectin S-receptor-like serine/threonine-protein kinase"/>
    <property type="match status" value="1"/>
</dbReference>
<dbReference type="EC" id="2.7.11.1" evidence="13"/>
<dbReference type="Proteomes" id="UP000596661">
    <property type="component" value="Chromosome 8"/>
</dbReference>
<evidence type="ECO:0000256" key="10">
    <source>
        <dbReference type="ARBA" id="ARBA00023180"/>
    </source>
</evidence>
<dbReference type="CDD" id="cd14066">
    <property type="entry name" value="STKc_IRAK"/>
    <property type="match status" value="1"/>
</dbReference>
<dbReference type="CDD" id="cd01098">
    <property type="entry name" value="PAN_AP_plant"/>
    <property type="match status" value="1"/>
</dbReference>